<feature type="compositionally biased region" description="Polar residues" evidence="1">
    <location>
        <begin position="44"/>
        <end position="53"/>
    </location>
</feature>
<sequence length="213" mass="21985">MGRQGRPLHDMGGATGPADTAGRPDTAPEDDGTRRRPAPIGKGDTSNVAGSDEQQPEIAEGPVPGVQPGEGRASGDGVTRELDPPGPPRTPARPVPPDAVEDAPAALDPDRARPADPGADPADEGLPDLADGSPTATRATDPQRPPVPGDRPVAAESFGVTGSEQAEGESLDDRLAAERPEVWEGGHDEQEGRPGQSAEEAAMREEGEEEREE</sequence>
<dbReference type="RefSeq" id="WP_158715047.1">
    <property type="nucleotide sequence ID" value="NZ_BSRX01000036.1"/>
</dbReference>
<dbReference type="OrthoDB" id="3212066at2"/>
<evidence type="ECO:0000313" key="3">
    <source>
        <dbReference type="Proteomes" id="UP001165143"/>
    </source>
</evidence>
<feature type="compositionally biased region" description="Basic and acidic residues" evidence="1">
    <location>
        <begin position="171"/>
        <end position="192"/>
    </location>
</feature>
<comment type="caution">
    <text evidence="2">The sequence shown here is derived from an EMBL/GenBank/DDBJ whole genome shotgun (WGS) entry which is preliminary data.</text>
</comment>
<accession>A0A9W6URM9</accession>
<protein>
    <submittedName>
        <fullName evidence="2">Uncharacterized protein</fullName>
    </submittedName>
</protein>
<organism evidence="2 3">
    <name type="scientific">Kitasatospora phosalacinea</name>
    <dbReference type="NCBI Taxonomy" id="2065"/>
    <lineage>
        <taxon>Bacteria</taxon>
        <taxon>Bacillati</taxon>
        <taxon>Actinomycetota</taxon>
        <taxon>Actinomycetes</taxon>
        <taxon>Kitasatosporales</taxon>
        <taxon>Streptomycetaceae</taxon>
        <taxon>Kitasatospora</taxon>
    </lineage>
</organism>
<evidence type="ECO:0000313" key="2">
    <source>
        <dbReference type="EMBL" id="GLW57312.1"/>
    </source>
</evidence>
<dbReference type="Proteomes" id="UP001165143">
    <property type="component" value="Unassembled WGS sequence"/>
</dbReference>
<dbReference type="AlphaFoldDB" id="A0A9W6URM9"/>
<feature type="region of interest" description="Disordered" evidence="1">
    <location>
        <begin position="1"/>
        <end position="213"/>
    </location>
</feature>
<reference evidence="2" key="1">
    <citation type="submission" date="2023-02" db="EMBL/GenBank/DDBJ databases">
        <title>Kitasatospora phosalacinea NBRC 14362.</title>
        <authorList>
            <person name="Ichikawa N."/>
            <person name="Sato H."/>
            <person name="Tonouchi N."/>
        </authorList>
    </citation>
    <scope>NUCLEOTIDE SEQUENCE</scope>
    <source>
        <strain evidence="2">NBRC 14362</strain>
    </source>
</reference>
<gene>
    <name evidence="2" type="ORF">Kpho01_53230</name>
</gene>
<name>A0A9W6URM9_9ACTN</name>
<feature type="compositionally biased region" description="Pro residues" evidence="1">
    <location>
        <begin position="84"/>
        <end position="97"/>
    </location>
</feature>
<evidence type="ECO:0000256" key="1">
    <source>
        <dbReference type="SAM" id="MobiDB-lite"/>
    </source>
</evidence>
<proteinExistence type="predicted"/>
<feature type="compositionally biased region" description="Low complexity" evidence="1">
    <location>
        <begin position="60"/>
        <end position="71"/>
    </location>
</feature>
<dbReference type="EMBL" id="BSRX01000036">
    <property type="protein sequence ID" value="GLW57312.1"/>
    <property type="molecule type" value="Genomic_DNA"/>
</dbReference>